<dbReference type="Proteomes" id="UP000236752">
    <property type="component" value="Unassembled WGS sequence"/>
</dbReference>
<evidence type="ECO:0000313" key="1">
    <source>
        <dbReference type="EMBL" id="SEG64876.1"/>
    </source>
</evidence>
<accession>A0A1H6BXH1</accession>
<dbReference type="SUPFAM" id="SSF53756">
    <property type="entry name" value="UDP-Glycosyltransferase/glycogen phosphorylase"/>
    <property type="match status" value="1"/>
</dbReference>
<organism evidence="1 2">
    <name type="scientific">Thalassococcus halodurans</name>
    <dbReference type="NCBI Taxonomy" id="373675"/>
    <lineage>
        <taxon>Bacteria</taxon>
        <taxon>Pseudomonadati</taxon>
        <taxon>Pseudomonadota</taxon>
        <taxon>Alphaproteobacteria</taxon>
        <taxon>Rhodobacterales</taxon>
        <taxon>Roseobacteraceae</taxon>
        <taxon>Thalassococcus</taxon>
    </lineage>
</organism>
<dbReference type="EMBL" id="FNUZ01000010">
    <property type="protein sequence ID" value="SEG64876.1"/>
    <property type="molecule type" value="Genomic_DNA"/>
</dbReference>
<keyword evidence="2" id="KW-1185">Reference proteome</keyword>
<gene>
    <name evidence="1" type="ORF">SAMN04488045_3819</name>
</gene>
<evidence type="ECO:0000313" key="2">
    <source>
        <dbReference type="Proteomes" id="UP000236752"/>
    </source>
</evidence>
<dbReference type="Gene3D" id="3.40.50.11190">
    <property type="match status" value="1"/>
</dbReference>
<dbReference type="Gene3D" id="3.40.50.2000">
    <property type="entry name" value="Glycogen Phosphorylase B"/>
    <property type="match status" value="1"/>
</dbReference>
<evidence type="ECO:0008006" key="3">
    <source>
        <dbReference type="Google" id="ProtNLM"/>
    </source>
</evidence>
<protein>
    <recommendedName>
        <fullName evidence="3">Glycosyltransferase family 28 C-terminal domain-containing protein</fullName>
    </recommendedName>
</protein>
<reference evidence="1 2" key="1">
    <citation type="submission" date="2016-10" db="EMBL/GenBank/DDBJ databases">
        <authorList>
            <person name="de Groot N.N."/>
        </authorList>
    </citation>
    <scope>NUCLEOTIDE SEQUENCE [LARGE SCALE GENOMIC DNA]</scope>
    <source>
        <strain evidence="1 2">DSM 26915</strain>
    </source>
</reference>
<proteinExistence type="predicted"/>
<sequence length="584" mass="63725">MTANLPERIYVCGPQDDPCTGLLGAYLQNRFPDAILHDFDERSGAAGTDSAWFLSQHVFLAEAASLITQPGQINIVIRQPDVLSDTDGFQNELGVLNELLRRFAKGQVSLWALSDDTQKMAEGELNGLAIEVLHSGSADRQTERTVRYITDRDQFVVDTDRGEQPIPAKLVNWARIARHCLIETAGMASGDVLDLCTFANGLPQGALRASRQHYLFITPNGVGMGHLTRQLAIADALMSAAADGAKPKISFWCYSRAAGIIQAAGYPVILRQTAQHLGAESDDWEEWETASFTTFLRSDAFSAVLIDSSNISPWLMNALRSAGCHAPDLVWIRRGMWRPDVDPAKLADTALCNLVLIPGDLAGEADQGPTGRPHDFSKGLASEVVTAPVVFRPRNGVLDRSAARRALKLPRFRRLCLVSLGGDTLAATDVMHKILSDAAKAEKVDLVWARSPLAAIPSDSDGVNIRSVYPMSRYVQAFDGIISAAGYNSFHELLLGVDCPVLFIPTAHAKMDDQPSRAQFAASQGWSDIWESDGLSAPRSNLRTFFAKVWDKARPRGRPRVVNGADAMADVLLTHLREKESVDD</sequence>
<name>A0A1H6BXH1_9RHOB</name>
<dbReference type="AlphaFoldDB" id="A0A1H6BXH1"/>